<name>A0A7W7S5J2_9ACTN</name>
<protein>
    <submittedName>
        <fullName evidence="7">TnpA family transposase</fullName>
    </submittedName>
</protein>
<comment type="similarity">
    <text evidence="1">Belongs to the transposase 7 family.</text>
</comment>
<dbReference type="GO" id="GO:0006313">
    <property type="term" value="P:DNA transposition"/>
    <property type="evidence" value="ECO:0007669"/>
    <property type="project" value="InterPro"/>
</dbReference>
<dbReference type="Pfam" id="PF13700">
    <property type="entry name" value="DUF4158"/>
    <property type="match status" value="1"/>
</dbReference>
<evidence type="ECO:0000313" key="8">
    <source>
        <dbReference type="Proteomes" id="UP000534286"/>
    </source>
</evidence>
<proteinExistence type="inferred from homology"/>
<dbReference type="Pfam" id="PF01526">
    <property type="entry name" value="DDE_Tnp_Tn3"/>
    <property type="match status" value="1"/>
</dbReference>
<dbReference type="GO" id="GO:0003677">
    <property type="term" value="F:DNA binding"/>
    <property type="evidence" value="ECO:0007669"/>
    <property type="project" value="UniProtKB-KW"/>
</dbReference>
<reference evidence="7 8" key="1">
    <citation type="submission" date="2020-08" db="EMBL/GenBank/DDBJ databases">
        <title>Sequencing the genomes of 1000 actinobacteria strains.</title>
        <authorList>
            <person name="Klenk H.-P."/>
        </authorList>
    </citation>
    <scope>NUCLEOTIDE SEQUENCE [LARGE SCALE GENOMIC DNA]</scope>
    <source>
        <strain evidence="7 8">DSM 43023</strain>
    </source>
</reference>
<sequence length="1026" mass="113320">MPTNFLTEEQRSRYGKFNAVPDITQLGAFFHLDAAARRRAMAANGARNQLGWAVQLGTARFLGTFLDDPEMVPAAVVDYVAEQLGLAAGDLKGYGEKKARWDHQKQIREDYGYTAFEAEQWFSLACWVYRRAWTTNERPIVLFDLATHRLDQAKILLPGVTTLERMIASLRERAALRQYKILAAAPSPHQQAGLEDLVVVEDGRRVSKLDRLRKSPTDVSGGGVVKALERHTELRALGASTWDLSAVPQGRIAAIARFAKAARAQAVADLVGDRKLATLVAFAATMEPVSADEAIEVFDLVTGDLLRTSAFKANKQRLRTIKDLDTAAIVLREVWLKIRSVAQDPDGDIRAALDVMDVVAIGAAADTIGEIAREPDEDFHAELLDRYATVRRFLPKLLKLIDFDAGAAADLTGDGKGQGVRPGHEVLEAIDFLKAIERRRSDIAPDEVPAGFLTSAWHRRVFPKRGENAGTFNKQAYTLAAVERLRESLRRHEVFVPGLRKWGDPTAGLLAGEAWEKARPNICRDLSLSPQPGVDVKRWASTLDFAYKQLAAGLSGDDDVRNDWVRIETDSTGKDRLVLTGLEKLDEPASLTALRADVDARIPVVDLSEAVLEVHSWTGCLDQFTHVSGDVPSRKEDMITSIAAVLVAQSMNVGMRPMVSEGTAALALDRLFWVEQNYIRAATLTAANAALVDYHSQQELAKAWGGGELASADGLRFVVPVKTINAGPNTKYFGKGKRAKGVTYYNFTSDQFTGFHGIVIPGTPKDWYYILEGLLEQETSLRPTEIASDTSGASEIAFGIFRLLGWQFSPRLADVGSATLYRADPTAFYGAFDNLIRARVNTGLIADQWDELLRVAGSLRTEAVKASELFRYLSGGGTPTPIGRALMELGKLDRSTYLASYFDDELLRRRVNTQLNRQEARHTLARKIFHGQKGELRQKYKEGQEDQLGALGFMTNVCILWNTIYTARALEEIRAEGKKQVATADIARLSPLGSEHFNMLGRYNFSLPEILRSGGFRPLRTPPPTE</sequence>
<keyword evidence="4" id="KW-0233">DNA recombination</keyword>
<evidence type="ECO:0000256" key="2">
    <source>
        <dbReference type="ARBA" id="ARBA00022578"/>
    </source>
</evidence>
<dbReference type="EMBL" id="JACHJU010000008">
    <property type="protein sequence ID" value="MBB4944284.1"/>
    <property type="molecule type" value="Genomic_DNA"/>
</dbReference>
<feature type="domain" description="Tn3 transposase DDE" evidence="5">
    <location>
        <begin position="611"/>
        <end position="1003"/>
    </location>
</feature>
<dbReference type="InterPro" id="IPR047653">
    <property type="entry name" value="Tn3-like_transpos"/>
</dbReference>
<accession>A0A7W7S5J2</accession>
<dbReference type="InterPro" id="IPR025296">
    <property type="entry name" value="DUF4158"/>
</dbReference>
<evidence type="ECO:0000256" key="1">
    <source>
        <dbReference type="ARBA" id="ARBA00009402"/>
    </source>
</evidence>
<dbReference type="GO" id="GO:0004803">
    <property type="term" value="F:transposase activity"/>
    <property type="evidence" value="ECO:0007669"/>
    <property type="project" value="InterPro"/>
</dbReference>
<organism evidence="7 8">
    <name type="scientific">Streptosporangium album</name>
    <dbReference type="NCBI Taxonomy" id="47479"/>
    <lineage>
        <taxon>Bacteria</taxon>
        <taxon>Bacillati</taxon>
        <taxon>Actinomycetota</taxon>
        <taxon>Actinomycetes</taxon>
        <taxon>Streptosporangiales</taxon>
        <taxon>Streptosporangiaceae</taxon>
        <taxon>Streptosporangium</taxon>
    </lineage>
</organism>
<evidence type="ECO:0000259" key="6">
    <source>
        <dbReference type="Pfam" id="PF13700"/>
    </source>
</evidence>
<gene>
    <name evidence="7" type="ORF">FHR32_008690</name>
</gene>
<feature type="domain" description="DUF4158" evidence="6">
    <location>
        <begin position="5"/>
        <end position="169"/>
    </location>
</feature>
<dbReference type="Proteomes" id="UP000534286">
    <property type="component" value="Unassembled WGS sequence"/>
</dbReference>
<dbReference type="RefSeq" id="WP_184760131.1">
    <property type="nucleotide sequence ID" value="NZ_BAABEK010000136.1"/>
</dbReference>
<evidence type="ECO:0000259" key="5">
    <source>
        <dbReference type="Pfam" id="PF01526"/>
    </source>
</evidence>
<evidence type="ECO:0000256" key="3">
    <source>
        <dbReference type="ARBA" id="ARBA00023125"/>
    </source>
</evidence>
<dbReference type="NCBIfam" id="NF033527">
    <property type="entry name" value="transpos_Tn3"/>
    <property type="match status" value="1"/>
</dbReference>
<dbReference type="AlphaFoldDB" id="A0A7W7S5J2"/>
<dbReference type="InterPro" id="IPR002513">
    <property type="entry name" value="Tn3_Tnp_DDE_dom"/>
</dbReference>
<keyword evidence="3" id="KW-0238">DNA-binding</keyword>
<keyword evidence="2" id="KW-0815">Transposition</keyword>
<evidence type="ECO:0000313" key="7">
    <source>
        <dbReference type="EMBL" id="MBB4944284.1"/>
    </source>
</evidence>
<evidence type="ECO:0000256" key="4">
    <source>
        <dbReference type="ARBA" id="ARBA00023172"/>
    </source>
</evidence>
<comment type="caution">
    <text evidence="7">The sequence shown here is derived from an EMBL/GenBank/DDBJ whole genome shotgun (WGS) entry which is preliminary data.</text>
</comment>
<keyword evidence="8" id="KW-1185">Reference proteome</keyword>